<comment type="catalytic activity">
    <reaction evidence="6 9 10">
        <text>4-methyl-5-(2-phosphooxyethyl)-thiazole + 4-amino-2-methyl-5-(diphosphooxymethyl)pyrimidine + H(+) = thiamine phosphate + diphosphate</text>
        <dbReference type="Rhea" id="RHEA:22328"/>
        <dbReference type="ChEBI" id="CHEBI:15378"/>
        <dbReference type="ChEBI" id="CHEBI:33019"/>
        <dbReference type="ChEBI" id="CHEBI:37575"/>
        <dbReference type="ChEBI" id="CHEBI:57841"/>
        <dbReference type="ChEBI" id="CHEBI:58296"/>
        <dbReference type="EC" id="2.5.1.3"/>
    </reaction>
</comment>
<evidence type="ECO:0000256" key="11">
    <source>
        <dbReference type="RuleBase" id="RU004253"/>
    </source>
</evidence>
<dbReference type="InterPro" id="IPR036206">
    <property type="entry name" value="ThiamineP_synth_sf"/>
</dbReference>
<comment type="cofactor">
    <cofactor evidence="9">
        <name>Mg(2+)</name>
        <dbReference type="ChEBI" id="CHEBI:18420"/>
    </cofactor>
    <text evidence="9">Binds 1 Mg(2+) ion per subunit.</text>
</comment>
<evidence type="ECO:0000256" key="4">
    <source>
        <dbReference type="ARBA" id="ARBA00022842"/>
    </source>
</evidence>
<feature type="binding site" evidence="9">
    <location>
        <position position="71"/>
    </location>
    <ligand>
        <name>4-amino-2-methyl-5-(diphosphooxymethyl)pyrimidine</name>
        <dbReference type="ChEBI" id="CHEBI:57841"/>
    </ligand>
</feature>
<accession>A0ABW0SRL5</accession>
<keyword evidence="3 9" id="KW-0479">Metal-binding</keyword>
<feature type="binding site" evidence="9">
    <location>
        <position position="110"/>
    </location>
    <ligand>
        <name>4-amino-2-methyl-5-(diphosphooxymethyl)pyrimidine</name>
        <dbReference type="ChEBI" id="CHEBI:57841"/>
    </ligand>
</feature>
<dbReference type="InterPro" id="IPR034291">
    <property type="entry name" value="TMP_synthase"/>
</dbReference>
<feature type="binding site" evidence="9">
    <location>
        <position position="140"/>
    </location>
    <ligand>
        <name>4-amino-2-methyl-5-(diphosphooxymethyl)pyrimidine</name>
        <dbReference type="ChEBI" id="CHEBI:57841"/>
    </ligand>
</feature>
<gene>
    <name evidence="9 13" type="primary">thiE</name>
    <name evidence="13" type="ORF">ACFPN1_15900</name>
</gene>
<proteinExistence type="inferred from homology"/>
<keyword evidence="5 9" id="KW-0784">Thiamine biosynthesis</keyword>
<sequence>MNPPWPRRGLYAITPDEPDTRRLLARVEPVLRAGASWLQYRNKHASDDLRAEQAMALLPMCRSLGIPLIINDDWALAAAIGADGAHLGEDDGEIALARHELGPDAILGASCYDDAGRARQAAFAGASYIAFGAFFPSPTKPHARCAAPALLQEAAALGLPRVAIGGITPDNARPLVAAGADLLAVISGVFDAPDPAAATRAYLSCFEESP</sequence>
<dbReference type="NCBIfam" id="TIGR00693">
    <property type="entry name" value="thiE"/>
    <property type="match status" value="1"/>
</dbReference>
<dbReference type="EC" id="2.5.1.3" evidence="9"/>
<dbReference type="GO" id="GO:0004789">
    <property type="term" value="F:thiamine-phosphate diphosphorylase activity"/>
    <property type="evidence" value="ECO:0007669"/>
    <property type="project" value="UniProtKB-EC"/>
</dbReference>
<feature type="binding site" evidence="9">
    <location>
        <position position="72"/>
    </location>
    <ligand>
        <name>Mg(2+)</name>
        <dbReference type="ChEBI" id="CHEBI:18420"/>
    </ligand>
</feature>
<dbReference type="SUPFAM" id="SSF51391">
    <property type="entry name" value="Thiamin phosphate synthase"/>
    <property type="match status" value="1"/>
</dbReference>
<dbReference type="Gene3D" id="3.20.20.70">
    <property type="entry name" value="Aldolase class I"/>
    <property type="match status" value="1"/>
</dbReference>
<evidence type="ECO:0000256" key="7">
    <source>
        <dbReference type="ARBA" id="ARBA00047851"/>
    </source>
</evidence>
<evidence type="ECO:0000259" key="12">
    <source>
        <dbReference type="Pfam" id="PF02581"/>
    </source>
</evidence>
<evidence type="ECO:0000256" key="5">
    <source>
        <dbReference type="ARBA" id="ARBA00022977"/>
    </source>
</evidence>
<comment type="function">
    <text evidence="9">Condenses 4-methyl-5-(beta-hydroxyethyl)thiazole monophosphate (THZ-P) and 2-methyl-4-amino-5-hydroxymethyl pyrimidine pyrophosphate (HMP-PP) to form thiamine monophosphate (TMP).</text>
</comment>
<name>A0ABW0SRL5_9GAMM</name>
<comment type="caution">
    <text evidence="13">The sequence shown here is derived from an EMBL/GenBank/DDBJ whole genome shotgun (WGS) entry which is preliminary data.</text>
</comment>
<dbReference type="CDD" id="cd00564">
    <property type="entry name" value="TMP_TenI"/>
    <property type="match status" value="1"/>
</dbReference>
<evidence type="ECO:0000256" key="6">
    <source>
        <dbReference type="ARBA" id="ARBA00047334"/>
    </source>
</evidence>
<protein>
    <recommendedName>
        <fullName evidence="9">Thiamine-phosphate synthase</fullName>
        <shortName evidence="9">TP synthase</shortName>
        <shortName evidence="9">TPS</shortName>
        <ecNumber evidence="9">2.5.1.3</ecNumber>
    </recommendedName>
    <alternativeName>
        <fullName evidence="9">Thiamine-phosphate pyrophosphorylase</fullName>
        <shortName evidence="9">TMP pyrophosphorylase</shortName>
        <shortName evidence="9">TMP-PPase</shortName>
    </alternativeName>
</protein>
<dbReference type="PANTHER" id="PTHR20857:SF15">
    <property type="entry name" value="THIAMINE-PHOSPHATE SYNTHASE"/>
    <property type="match status" value="1"/>
</dbReference>
<feature type="binding site" evidence="9">
    <location>
        <begin position="186"/>
        <end position="187"/>
    </location>
    <ligand>
        <name>2-[(2R,5Z)-2-carboxy-4-methylthiazol-5(2H)-ylidene]ethyl phosphate</name>
        <dbReference type="ChEBI" id="CHEBI:62899"/>
    </ligand>
</feature>
<comment type="pathway">
    <text evidence="1 9 11">Cofactor biosynthesis; thiamine diphosphate biosynthesis; thiamine phosphate from 4-amino-2-methyl-5-diphosphomethylpyrimidine and 4-methyl-5-(2-phosphoethyl)-thiazole: step 1/1.</text>
</comment>
<keyword evidence="4 9" id="KW-0460">Magnesium</keyword>
<evidence type="ECO:0000256" key="2">
    <source>
        <dbReference type="ARBA" id="ARBA00022679"/>
    </source>
</evidence>
<feature type="binding site" evidence="9">
    <location>
        <position position="166"/>
    </location>
    <ligand>
        <name>2-[(2R,5Z)-2-carboxy-4-methylthiazol-5(2H)-ylidene]ethyl phosphate</name>
        <dbReference type="ChEBI" id="CHEBI:62899"/>
    </ligand>
</feature>
<dbReference type="HAMAP" id="MF_00097">
    <property type="entry name" value="TMP_synthase"/>
    <property type="match status" value="1"/>
</dbReference>
<dbReference type="RefSeq" id="WP_386756191.1">
    <property type="nucleotide sequence ID" value="NZ_JBHSNM010000009.1"/>
</dbReference>
<comment type="similarity">
    <text evidence="9 10">Belongs to the thiamine-phosphate synthase family.</text>
</comment>
<keyword evidence="14" id="KW-1185">Reference proteome</keyword>
<evidence type="ECO:0000256" key="10">
    <source>
        <dbReference type="RuleBase" id="RU003826"/>
    </source>
</evidence>
<feature type="binding site" evidence="9">
    <location>
        <begin position="137"/>
        <end position="139"/>
    </location>
    <ligand>
        <name>2-[(2R,5Z)-2-carboxy-4-methylthiazol-5(2H)-ylidene]ethyl phosphate</name>
        <dbReference type="ChEBI" id="CHEBI:62899"/>
    </ligand>
</feature>
<dbReference type="PANTHER" id="PTHR20857">
    <property type="entry name" value="THIAMINE-PHOSPHATE PYROPHOSPHORYLASE"/>
    <property type="match status" value="1"/>
</dbReference>
<evidence type="ECO:0000256" key="1">
    <source>
        <dbReference type="ARBA" id="ARBA00005165"/>
    </source>
</evidence>
<organism evidence="13 14">
    <name type="scientific">Lysobacter yangpyeongensis</name>
    <dbReference type="NCBI Taxonomy" id="346182"/>
    <lineage>
        <taxon>Bacteria</taxon>
        <taxon>Pseudomonadati</taxon>
        <taxon>Pseudomonadota</taxon>
        <taxon>Gammaproteobacteria</taxon>
        <taxon>Lysobacterales</taxon>
        <taxon>Lysobacteraceae</taxon>
        <taxon>Lysobacter</taxon>
    </lineage>
</organism>
<evidence type="ECO:0000256" key="3">
    <source>
        <dbReference type="ARBA" id="ARBA00022723"/>
    </source>
</evidence>
<keyword evidence="2 9" id="KW-0808">Transferase</keyword>
<dbReference type="Proteomes" id="UP001596036">
    <property type="component" value="Unassembled WGS sequence"/>
</dbReference>
<dbReference type="EMBL" id="JBHSNM010000009">
    <property type="protein sequence ID" value="MFC5571544.1"/>
    <property type="molecule type" value="Genomic_DNA"/>
</dbReference>
<evidence type="ECO:0000313" key="13">
    <source>
        <dbReference type="EMBL" id="MFC5571544.1"/>
    </source>
</evidence>
<evidence type="ECO:0000256" key="9">
    <source>
        <dbReference type="HAMAP-Rule" id="MF_00097"/>
    </source>
</evidence>
<evidence type="ECO:0000256" key="8">
    <source>
        <dbReference type="ARBA" id="ARBA00047883"/>
    </source>
</evidence>
<feature type="domain" description="Thiamine phosphate synthase/TenI" evidence="12">
    <location>
        <begin position="10"/>
        <end position="189"/>
    </location>
</feature>
<comment type="catalytic activity">
    <reaction evidence="7 9 10">
        <text>2-(2-carboxy-4-methylthiazol-5-yl)ethyl phosphate + 4-amino-2-methyl-5-(diphosphooxymethyl)pyrimidine + 2 H(+) = thiamine phosphate + CO2 + diphosphate</text>
        <dbReference type="Rhea" id="RHEA:47848"/>
        <dbReference type="ChEBI" id="CHEBI:15378"/>
        <dbReference type="ChEBI" id="CHEBI:16526"/>
        <dbReference type="ChEBI" id="CHEBI:33019"/>
        <dbReference type="ChEBI" id="CHEBI:37575"/>
        <dbReference type="ChEBI" id="CHEBI:57841"/>
        <dbReference type="ChEBI" id="CHEBI:62890"/>
        <dbReference type="EC" id="2.5.1.3"/>
    </reaction>
</comment>
<evidence type="ECO:0000313" key="14">
    <source>
        <dbReference type="Proteomes" id="UP001596036"/>
    </source>
</evidence>
<dbReference type="Pfam" id="PF02581">
    <property type="entry name" value="TMP-TENI"/>
    <property type="match status" value="1"/>
</dbReference>
<comment type="catalytic activity">
    <reaction evidence="8 9 10">
        <text>2-[(2R,5Z)-2-carboxy-4-methylthiazol-5(2H)-ylidene]ethyl phosphate + 4-amino-2-methyl-5-(diphosphooxymethyl)pyrimidine + 2 H(+) = thiamine phosphate + CO2 + diphosphate</text>
        <dbReference type="Rhea" id="RHEA:47844"/>
        <dbReference type="ChEBI" id="CHEBI:15378"/>
        <dbReference type="ChEBI" id="CHEBI:16526"/>
        <dbReference type="ChEBI" id="CHEBI:33019"/>
        <dbReference type="ChEBI" id="CHEBI:37575"/>
        <dbReference type="ChEBI" id="CHEBI:57841"/>
        <dbReference type="ChEBI" id="CHEBI:62899"/>
        <dbReference type="EC" id="2.5.1.3"/>
    </reaction>
</comment>
<dbReference type="InterPro" id="IPR013785">
    <property type="entry name" value="Aldolase_TIM"/>
</dbReference>
<feature type="binding site" evidence="9">
    <location>
        <position position="91"/>
    </location>
    <ligand>
        <name>Mg(2+)</name>
        <dbReference type="ChEBI" id="CHEBI:18420"/>
    </ligand>
</feature>
<reference evidence="14" key="1">
    <citation type="journal article" date="2019" name="Int. J. Syst. Evol. Microbiol.">
        <title>The Global Catalogue of Microorganisms (GCM) 10K type strain sequencing project: providing services to taxonomists for standard genome sequencing and annotation.</title>
        <authorList>
            <consortium name="The Broad Institute Genomics Platform"/>
            <consortium name="The Broad Institute Genome Sequencing Center for Infectious Disease"/>
            <person name="Wu L."/>
            <person name="Ma J."/>
        </authorList>
    </citation>
    <scope>NUCLEOTIDE SEQUENCE [LARGE SCALE GENOMIC DNA]</scope>
    <source>
        <strain evidence="14">KACC 11407</strain>
    </source>
</reference>
<dbReference type="InterPro" id="IPR022998">
    <property type="entry name" value="ThiamineP_synth_TenI"/>
</dbReference>
<feature type="binding site" evidence="9">
    <location>
        <begin position="39"/>
        <end position="43"/>
    </location>
    <ligand>
        <name>4-amino-2-methyl-5-(diphosphooxymethyl)pyrimidine</name>
        <dbReference type="ChEBI" id="CHEBI:57841"/>
    </ligand>
</feature>